<accession>A0A9X8QYG1</accession>
<dbReference type="AlphaFoldDB" id="A0A9X8QYG1"/>
<dbReference type="RefSeq" id="WP_167390846.1">
    <property type="nucleotide sequence ID" value="NZ_FRBK01000019.1"/>
</dbReference>
<evidence type="ECO:0000313" key="1">
    <source>
        <dbReference type="EMBL" id="SHN07833.1"/>
    </source>
</evidence>
<proteinExistence type="predicted"/>
<comment type="caution">
    <text evidence="1">The sequence shown here is derived from an EMBL/GenBank/DDBJ whole genome shotgun (WGS) entry which is preliminary data.</text>
</comment>
<protein>
    <submittedName>
        <fullName evidence="1">Uncharacterized protein</fullName>
    </submittedName>
</protein>
<organism evidence="1 2">
    <name type="scientific">Streptomyces yunnanensis</name>
    <dbReference type="NCBI Taxonomy" id="156453"/>
    <lineage>
        <taxon>Bacteria</taxon>
        <taxon>Bacillati</taxon>
        <taxon>Actinomycetota</taxon>
        <taxon>Actinomycetes</taxon>
        <taxon>Kitasatosporales</taxon>
        <taxon>Streptomycetaceae</taxon>
        <taxon>Streptomyces</taxon>
    </lineage>
</organism>
<evidence type="ECO:0000313" key="2">
    <source>
        <dbReference type="Proteomes" id="UP000184388"/>
    </source>
</evidence>
<gene>
    <name evidence="1" type="ORF">SAMN05216268_11943</name>
</gene>
<dbReference type="Proteomes" id="UP000184388">
    <property type="component" value="Unassembled WGS sequence"/>
</dbReference>
<dbReference type="EMBL" id="FRBK01000019">
    <property type="protein sequence ID" value="SHN07833.1"/>
    <property type="molecule type" value="Genomic_DNA"/>
</dbReference>
<name>A0A9X8QYG1_9ACTN</name>
<sequence>MENQLLACREFGRDAPLSQPTRLASPASAGRRAELIQLGFPHPAVYDGMG</sequence>
<reference evidence="2" key="1">
    <citation type="submission" date="2016-11" db="EMBL/GenBank/DDBJ databases">
        <authorList>
            <person name="Jaros S."/>
            <person name="Januszkiewicz K."/>
            <person name="Wedrychowicz H."/>
        </authorList>
    </citation>
    <scope>NUCLEOTIDE SEQUENCE [LARGE SCALE GENOMIC DNA]</scope>
    <source>
        <strain evidence="2">CGMCC 4.3555</strain>
    </source>
</reference>